<organism evidence="10">
    <name type="scientific">Hydra vulgaris</name>
    <name type="common">Hydra</name>
    <name type="synonym">Hydra attenuata</name>
    <dbReference type="NCBI Taxonomy" id="6087"/>
    <lineage>
        <taxon>Eukaryota</taxon>
        <taxon>Metazoa</taxon>
        <taxon>Cnidaria</taxon>
        <taxon>Hydrozoa</taxon>
        <taxon>Hydroidolina</taxon>
        <taxon>Anthoathecata</taxon>
        <taxon>Aplanulata</taxon>
        <taxon>Hydridae</taxon>
        <taxon>Hydra</taxon>
    </lineage>
</organism>
<evidence type="ECO:0000313" key="10">
    <source>
        <dbReference type="EMBL" id="QDX46986.1"/>
    </source>
</evidence>
<keyword evidence="3" id="KW-1003">Cell membrane</keyword>
<evidence type="ECO:0000256" key="2">
    <source>
        <dbReference type="ARBA" id="ARBA00022448"/>
    </source>
</evidence>
<dbReference type="GO" id="GO:0005243">
    <property type="term" value="F:gap junction channel activity"/>
    <property type="evidence" value="ECO:0007669"/>
    <property type="project" value="TreeGrafter"/>
</dbReference>
<evidence type="ECO:0000313" key="12">
    <source>
        <dbReference type="RefSeq" id="XP_065652601.1"/>
    </source>
</evidence>
<dbReference type="PANTHER" id="PTHR11893">
    <property type="entry name" value="INNEXIN"/>
    <property type="match status" value="1"/>
</dbReference>
<evidence type="ECO:0000313" key="11">
    <source>
        <dbReference type="Proteomes" id="UP001652625"/>
    </source>
</evidence>
<comment type="caution">
    <text evidence="9">Lacks conserved residue(s) required for the propagation of feature annotation.</text>
</comment>
<evidence type="ECO:0000256" key="9">
    <source>
        <dbReference type="RuleBase" id="RU010713"/>
    </source>
</evidence>
<reference evidence="12" key="2">
    <citation type="submission" date="2025-05" db="UniProtKB">
        <authorList>
            <consortium name="RefSeq"/>
        </authorList>
    </citation>
    <scope>IDENTIFICATION</scope>
</reference>
<dbReference type="AlphaFoldDB" id="A0A5B8IDH4"/>
<feature type="transmembrane region" description="Helical" evidence="9">
    <location>
        <begin position="195"/>
        <end position="216"/>
    </location>
</feature>
<dbReference type="GO" id="GO:0034220">
    <property type="term" value="P:monoatomic ion transmembrane transport"/>
    <property type="evidence" value="ECO:0007669"/>
    <property type="project" value="UniProtKB-KW"/>
</dbReference>
<dbReference type="GO" id="GO:0005886">
    <property type="term" value="C:plasma membrane"/>
    <property type="evidence" value="ECO:0007669"/>
    <property type="project" value="UniProtKB-SubCell"/>
</dbReference>
<comment type="subcellular location">
    <subcellularLocation>
        <location evidence="1 9">Cell membrane</location>
        <topology evidence="1 9">Multi-pass membrane protein</topology>
    </subcellularLocation>
</comment>
<keyword evidence="7 9" id="KW-0472">Membrane</keyword>
<keyword evidence="6 9" id="KW-0406">Ion transport</keyword>
<evidence type="ECO:0000256" key="5">
    <source>
        <dbReference type="ARBA" id="ARBA00022989"/>
    </source>
</evidence>
<evidence type="ECO:0000256" key="7">
    <source>
        <dbReference type="ARBA" id="ARBA00023136"/>
    </source>
</evidence>
<dbReference type="EMBL" id="MK376928">
    <property type="protein sequence ID" value="QDX46986.1"/>
    <property type="molecule type" value="mRNA"/>
</dbReference>
<evidence type="ECO:0000256" key="8">
    <source>
        <dbReference type="ARBA" id="ARBA00023303"/>
    </source>
</evidence>
<accession>A0A5B8IDH4</accession>
<keyword evidence="8 9" id="KW-0407">Ion channel</keyword>
<proteinExistence type="evidence at transcript level"/>
<evidence type="ECO:0000256" key="4">
    <source>
        <dbReference type="ARBA" id="ARBA00022692"/>
    </source>
</evidence>
<dbReference type="Proteomes" id="UP001652625">
    <property type="component" value="Chromosome 04"/>
</dbReference>
<reference evidence="10" key="1">
    <citation type="submission" date="2019-01" db="EMBL/GenBank/DDBJ databases">
        <title>Stem cell differentiation trajectories in Hydra resolved at single-cell resolution.</title>
        <authorList>
            <person name="Siebert S."/>
            <person name="Farrell J.A."/>
            <person name="Cazet J.F."/>
            <person name="Abeykoon Y.L."/>
            <person name="Primack A.S."/>
            <person name="Schnitzler C.E."/>
            <person name="Juliano C.E."/>
        </authorList>
    </citation>
    <scope>NUCLEOTIDE SEQUENCE</scope>
    <source>
        <strain evidence="10">AEP</strain>
        <tissue evidence="10">Whole organism</tissue>
    </source>
</reference>
<keyword evidence="2 9" id="KW-0813">Transport</keyword>
<dbReference type="Pfam" id="PF00876">
    <property type="entry name" value="Innexin"/>
    <property type="match status" value="1"/>
</dbReference>
<dbReference type="PANTHER" id="PTHR11893:SF36">
    <property type="entry name" value="INNEXIN-5"/>
    <property type="match status" value="1"/>
</dbReference>
<dbReference type="RefSeq" id="XP_065652601.1">
    <property type="nucleotide sequence ID" value="XM_065796529.1"/>
</dbReference>
<protein>
    <recommendedName>
        <fullName evidence="9">Innexin</fullName>
    </recommendedName>
</protein>
<comment type="similarity">
    <text evidence="9">Belongs to the pannexin family.</text>
</comment>
<comment type="function">
    <text evidence="9">Structural component of the gap junctions.</text>
</comment>
<feature type="transmembrane region" description="Helical" evidence="9">
    <location>
        <begin position="136"/>
        <end position="158"/>
    </location>
</feature>
<sequence>MSLFATNLKRILLIKFKHRHDSLSDQYNRLFVMKMILACTLISGLNWFKDPLNCIIPAISSIDTSFVTTACWIQGLYVYKELINRTVDSSYYGISKDIDIDGISRTGSVCATIEKVINNSTDCVAMEKFFFLQYQWIPFSLAAISLLYYIPYLVFLSVNSDLVSLNKSLNDGHDSKWIAIYYFKKHNACTMFFKVILNLSIKILYVATNIGTFALFDYMLNGSFRYFGYKWIIWARSNDNNIYKGVNNFRKPGNELFPPFGYCELYESTKDIKHSVVNKHKFVCELSQHILYQYCFLIIWFLVICGAVISVFGFFIQIFQYFRLLVRRCYLRDPPTKKLLNSLNLYELVYLQRIESKDRHLYIEVIEELKRLAYI</sequence>
<keyword evidence="5 9" id="KW-1133">Transmembrane helix</keyword>
<feature type="transmembrane region" description="Helical" evidence="9">
    <location>
        <begin position="291"/>
        <end position="322"/>
    </location>
</feature>
<evidence type="ECO:0000256" key="3">
    <source>
        <dbReference type="ARBA" id="ARBA00022475"/>
    </source>
</evidence>
<evidence type="ECO:0000256" key="6">
    <source>
        <dbReference type="ARBA" id="ARBA00023065"/>
    </source>
</evidence>
<name>A0A5B8IDH4_HYDVU</name>
<keyword evidence="11" id="KW-1185">Reference proteome</keyword>
<dbReference type="OrthoDB" id="5867527at2759"/>
<gene>
    <name evidence="10" type="primary">INX12</name>
    <name evidence="9" type="synonym">inx</name>
    <name evidence="12" type="synonym">LOC124818402</name>
</gene>
<dbReference type="InterPro" id="IPR000990">
    <property type="entry name" value="Innexin"/>
</dbReference>
<dbReference type="GO" id="GO:0005921">
    <property type="term" value="C:gap junction"/>
    <property type="evidence" value="ECO:0007669"/>
    <property type="project" value="UniProtKB-UniRule"/>
</dbReference>
<dbReference type="PROSITE" id="PS51013">
    <property type="entry name" value="PANNEXIN"/>
    <property type="match status" value="1"/>
</dbReference>
<evidence type="ECO:0000256" key="1">
    <source>
        <dbReference type="ARBA" id="ARBA00004651"/>
    </source>
</evidence>
<keyword evidence="4 9" id="KW-0812">Transmembrane</keyword>